<dbReference type="PROSITE" id="PS50977">
    <property type="entry name" value="HTH_TETR_2"/>
    <property type="match status" value="1"/>
</dbReference>
<dbReference type="InterPro" id="IPR025996">
    <property type="entry name" value="MT1864/Rv1816-like_C"/>
</dbReference>
<dbReference type="PANTHER" id="PTHR30055">
    <property type="entry name" value="HTH-TYPE TRANSCRIPTIONAL REGULATOR RUTR"/>
    <property type="match status" value="1"/>
</dbReference>
<dbReference type="Proteomes" id="UP001611383">
    <property type="component" value="Chromosome"/>
</dbReference>
<evidence type="ECO:0000256" key="1">
    <source>
        <dbReference type="ARBA" id="ARBA00023015"/>
    </source>
</evidence>
<evidence type="ECO:0000256" key="2">
    <source>
        <dbReference type="ARBA" id="ARBA00023125"/>
    </source>
</evidence>
<keyword evidence="3" id="KW-0804">Transcription</keyword>
<dbReference type="PRINTS" id="PR00455">
    <property type="entry name" value="HTHTETR"/>
</dbReference>
<evidence type="ECO:0000313" key="7">
    <source>
        <dbReference type="Proteomes" id="UP001611383"/>
    </source>
</evidence>
<evidence type="ECO:0000313" key="6">
    <source>
        <dbReference type="EMBL" id="WNG51709.1"/>
    </source>
</evidence>
<dbReference type="InterPro" id="IPR009057">
    <property type="entry name" value="Homeodomain-like_sf"/>
</dbReference>
<dbReference type="InterPro" id="IPR001647">
    <property type="entry name" value="HTH_TetR"/>
</dbReference>
<dbReference type="Gene3D" id="1.10.357.10">
    <property type="entry name" value="Tetracycline Repressor, domain 2"/>
    <property type="match status" value="1"/>
</dbReference>
<reference evidence="6 7" key="1">
    <citation type="submission" date="2019-08" db="EMBL/GenBank/DDBJ databases">
        <title>Archangium and Cystobacter genomes.</title>
        <authorList>
            <person name="Chen I.-C.K."/>
            <person name="Wielgoss S."/>
        </authorList>
    </citation>
    <scope>NUCLEOTIDE SEQUENCE [LARGE SCALE GENOMIC DNA]</scope>
    <source>
        <strain evidence="6 7">Cbm 6</strain>
    </source>
</reference>
<keyword evidence="1" id="KW-0805">Transcription regulation</keyword>
<gene>
    <name evidence="6" type="ORF">F0U60_52075</name>
</gene>
<feature type="DNA-binding region" description="H-T-H motif" evidence="4">
    <location>
        <begin position="54"/>
        <end position="73"/>
    </location>
</feature>
<protein>
    <submittedName>
        <fullName evidence="6">TetR/AcrR family transcriptional regulator</fullName>
    </submittedName>
</protein>
<dbReference type="Pfam" id="PF13305">
    <property type="entry name" value="TetR_C_33"/>
    <property type="match status" value="1"/>
</dbReference>
<organism evidence="6 7">
    <name type="scientific">Archangium minus</name>
    <dbReference type="NCBI Taxonomy" id="83450"/>
    <lineage>
        <taxon>Bacteria</taxon>
        <taxon>Pseudomonadati</taxon>
        <taxon>Myxococcota</taxon>
        <taxon>Myxococcia</taxon>
        <taxon>Myxococcales</taxon>
        <taxon>Cystobacterineae</taxon>
        <taxon>Archangiaceae</taxon>
        <taxon>Archangium</taxon>
    </lineage>
</organism>
<dbReference type="Pfam" id="PF00440">
    <property type="entry name" value="TetR_N"/>
    <property type="match status" value="1"/>
</dbReference>
<dbReference type="SUPFAM" id="SSF48498">
    <property type="entry name" value="Tetracyclin repressor-like, C-terminal domain"/>
    <property type="match status" value="1"/>
</dbReference>
<dbReference type="InterPro" id="IPR050109">
    <property type="entry name" value="HTH-type_TetR-like_transc_reg"/>
</dbReference>
<keyword evidence="2 4" id="KW-0238">DNA-binding</keyword>
<accession>A0ABY9X8I0</accession>
<sequence length="225" mass="25100">MNAVHLMIAALRVKTYSARMGSAERKERQRAELREKILSAARDIVVREGFGALSMRKIADAIEYAPATLYLHFESREDIARELSVRGFQQLLEYFAPTARIEEPLERLNALAQAYVRFGLEHPETYRLVFMEDPKLNSALFGEGHEDLGMRAFEQLVRPFEELKARGKLAKDADSRQLSEVVWAGVHGIVSLKLACSGFQGTPAEPLTTTLISTLVHGLPGMTGA</sequence>
<dbReference type="SUPFAM" id="SSF46689">
    <property type="entry name" value="Homeodomain-like"/>
    <property type="match status" value="1"/>
</dbReference>
<evidence type="ECO:0000259" key="5">
    <source>
        <dbReference type="PROSITE" id="PS50977"/>
    </source>
</evidence>
<evidence type="ECO:0000256" key="4">
    <source>
        <dbReference type="PROSITE-ProRule" id="PRU00335"/>
    </source>
</evidence>
<feature type="domain" description="HTH tetR-type" evidence="5">
    <location>
        <begin position="31"/>
        <end position="91"/>
    </location>
</feature>
<dbReference type="PANTHER" id="PTHR30055:SF223">
    <property type="entry name" value="HTH-TYPE TRANSCRIPTIONAL REGULATOR UIDR"/>
    <property type="match status" value="1"/>
</dbReference>
<dbReference type="InterPro" id="IPR036271">
    <property type="entry name" value="Tet_transcr_reg_TetR-rel_C_sf"/>
</dbReference>
<name>A0ABY9X8I0_9BACT</name>
<evidence type="ECO:0000256" key="3">
    <source>
        <dbReference type="ARBA" id="ARBA00023163"/>
    </source>
</evidence>
<keyword evidence="7" id="KW-1185">Reference proteome</keyword>
<proteinExistence type="predicted"/>
<dbReference type="EMBL" id="CP043494">
    <property type="protein sequence ID" value="WNG51709.1"/>
    <property type="molecule type" value="Genomic_DNA"/>
</dbReference>